<dbReference type="OrthoDB" id="3260716at2759"/>
<evidence type="ECO:0000313" key="3">
    <source>
        <dbReference type="Proteomes" id="UP000503462"/>
    </source>
</evidence>
<proteinExistence type="predicted"/>
<dbReference type="AlphaFoldDB" id="A0A6H0XN38"/>
<organism evidence="2 3">
    <name type="scientific">Peltaster fructicola</name>
    <dbReference type="NCBI Taxonomy" id="286661"/>
    <lineage>
        <taxon>Eukaryota</taxon>
        <taxon>Fungi</taxon>
        <taxon>Dikarya</taxon>
        <taxon>Ascomycota</taxon>
        <taxon>Pezizomycotina</taxon>
        <taxon>Dothideomycetes</taxon>
        <taxon>Dothideomycetes incertae sedis</taxon>
        <taxon>Peltaster</taxon>
    </lineage>
</organism>
<feature type="region of interest" description="Disordered" evidence="1">
    <location>
        <begin position="1"/>
        <end position="172"/>
    </location>
</feature>
<sequence>MSSVNADAATPASGEFSAKIAPQEPLQTSGHQPGKLVGNDAVPEFHVQTLPAGTAPPEHTFKPNNAQETPVDPENAQGVASASDTIVGATSGDVHKGLGHPGSGQTSAELKGHNVDKKGGIEARGGTASAADLVDERDPNHADQRALEREDGGPKNTLGGAPAQELEPEKST</sequence>
<protein>
    <submittedName>
        <fullName evidence="2">Uncharacterized protein</fullName>
    </submittedName>
</protein>
<dbReference type="Proteomes" id="UP000503462">
    <property type="component" value="Chromosome 1"/>
</dbReference>
<keyword evidence="3" id="KW-1185">Reference proteome</keyword>
<evidence type="ECO:0000313" key="2">
    <source>
        <dbReference type="EMBL" id="QIW96171.1"/>
    </source>
</evidence>
<evidence type="ECO:0000256" key="1">
    <source>
        <dbReference type="SAM" id="MobiDB-lite"/>
    </source>
</evidence>
<accession>A0A6H0XN38</accession>
<name>A0A6H0XN38_9PEZI</name>
<feature type="compositionally biased region" description="Basic and acidic residues" evidence="1">
    <location>
        <begin position="134"/>
        <end position="153"/>
    </location>
</feature>
<reference evidence="2 3" key="1">
    <citation type="journal article" date="2016" name="Sci. Rep.">
        <title>Peltaster fructicola genome reveals evolution from an invasive phytopathogen to an ectophytic parasite.</title>
        <authorList>
            <person name="Xu C."/>
            <person name="Chen H."/>
            <person name="Gleason M.L."/>
            <person name="Xu J.R."/>
            <person name="Liu H."/>
            <person name="Zhang R."/>
            <person name="Sun G."/>
        </authorList>
    </citation>
    <scope>NUCLEOTIDE SEQUENCE [LARGE SCALE GENOMIC DNA]</scope>
    <source>
        <strain evidence="2 3">LNHT1506</strain>
    </source>
</reference>
<dbReference type="EMBL" id="CP051139">
    <property type="protein sequence ID" value="QIW96171.1"/>
    <property type="molecule type" value="Genomic_DNA"/>
</dbReference>
<feature type="compositionally biased region" description="Basic and acidic residues" evidence="1">
    <location>
        <begin position="110"/>
        <end position="121"/>
    </location>
</feature>
<gene>
    <name evidence="2" type="ORF">AMS68_001689</name>
</gene>